<dbReference type="InterPro" id="IPR050300">
    <property type="entry name" value="GDXG_lipolytic_enzyme"/>
</dbReference>
<gene>
    <name evidence="3" type="ORF">BJX66DRAFT_350146</name>
</gene>
<dbReference type="PANTHER" id="PTHR48081">
    <property type="entry name" value="AB HYDROLASE SUPERFAMILY PROTEIN C4A8.06C"/>
    <property type="match status" value="1"/>
</dbReference>
<evidence type="ECO:0000313" key="3">
    <source>
        <dbReference type="EMBL" id="KAL2800479.1"/>
    </source>
</evidence>
<evidence type="ECO:0000256" key="1">
    <source>
        <dbReference type="ARBA" id="ARBA00022801"/>
    </source>
</evidence>
<dbReference type="GO" id="GO:0016787">
    <property type="term" value="F:hydrolase activity"/>
    <property type="evidence" value="ECO:0007669"/>
    <property type="project" value="UniProtKB-KW"/>
</dbReference>
<keyword evidence="4" id="KW-1185">Reference proteome</keyword>
<dbReference type="Pfam" id="PF07859">
    <property type="entry name" value="Abhydrolase_3"/>
    <property type="match status" value="1"/>
</dbReference>
<name>A0ABR4GN42_9EURO</name>
<feature type="domain" description="Alpha/beta hydrolase fold-3" evidence="2">
    <location>
        <begin position="116"/>
        <end position="337"/>
    </location>
</feature>
<comment type="caution">
    <text evidence="3">The sequence shown here is derived from an EMBL/GenBank/DDBJ whole genome shotgun (WGS) entry which is preliminary data.</text>
</comment>
<keyword evidence="1 3" id="KW-0378">Hydrolase</keyword>
<dbReference type="Proteomes" id="UP001610563">
    <property type="component" value="Unassembled WGS sequence"/>
</dbReference>
<dbReference type="Gene3D" id="3.40.50.1820">
    <property type="entry name" value="alpha/beta hydrolase"/>
    <property type="match status" value="1"/>
</dbReference>
<dbReference type="InterPro" id="IPR013094">
    <property type="entry name" value="AB_hydrolase_3"/>
</dbReference>
<evidence type="ECO:0000259" key="2">
    <source>
        <dbReference type="Pfam" id="PF07859"/>
    </source>
</evidence>
<sequence length="377" mass="40818">MAAAAIRDTAVLVALTIVTVPGIVASLLARRIFSRSDIPLKEDLRRSILRGLSAVLPLTTIKRFNASPRIDSLLNSPRFSESRHQLCTPVSTADCRGAWIRAPTTSENKDEPSFVLLWFHGGAYCLGHVLGNTTSLLRVSELITEERPDISLAIFSVEYTLGPKAKFPTQQREALAAYRYLLDQGISPERIVVAGVSAGGHLAISCLLAIAEKGLAKPRGALLLCPWVHLNNESPSFETNRHRDTLSKRLLDRCANAVGAGTDCDPNASSLIDFTTPRSHLADGPKAWAGILPARTWVSVGSHDVFLHDIRTFVQNASADGASVELQVSPGMAHGWQFKLDRATQGEYCGLRPGEYVPVGIMPGSENVAEGLLRVLE</sequence>
<dbReference type="InterPro" id="IPR029058">
    <property type="entry name" value="AB_hydrolase_fold"/>
</dbReference>
<dbReference type="SUPFAM" id="SSF53474">
    <property type="entry name" value="alpha/beta-Hydrolases"/>
    <property type="match status" value="1"/>
</dbReference>
<dbReference type="EMBL" id="JBFTWV010000003">
    <property type="protein sequence ID" value="KAL2800479.1"/>
    <property type="molecule type" value="Genomic_DNA"/>
</dbReference>
<dbReference type="PANTHER" id="PTHR48081:SF11">
    <property type="entry name" value="ALPHA_BETA HYDROLASE FOLD-3 DOMAIN-CONTAINING PROTEIN-RELATED"/>
    <property type="match status" value="1"/>
</dbReference>
<proteinExistence type="predicted"/>
<organism evidence="3 4">
    <name type="scientific">Aspergillus keveii</name>
    <dbReference type="NCBI Taxonomy" id="714993"/>
    <lineage>
        <taxon>Eukaryota</taxon>
        <taxon>Fungi</taxon>
        <taxon>Dikarya</taxon>
        <taxon>Ascomycota</taxon>
        <taxon>Pezizomycotina</taxon>
        <taxon>Eurotiomycetes</taxon>
        <taxon>Eurotiomycetidae</taxon>
        <taxon>Eurotiales</taxon>
        <taxon>Aspergillaceae</taxon>
        <taxon>Aspergillus</taxon>
        <taxon>Aspergillus subgen. Nidulantes</taxon>
    </lineage>
</organism>
<accession>A0ABR4GN42</accession>
<reference evidence="3 4" key="1">
    <citation type="submission" date="2024-07" db="EMBL/GenBank/DDBJ databases">
        <title>Section-level genome sequencing and comparative genomics of Aspergillus sections Usti and Cavernicolus.</title>
        <authorList>
            <consortium name="Lawrence Berkeley National Laboratory"/>
            <person name="Nybo J.L."/>
            <person name="Vesth T.C."/>
            <person name="Theobald S."/>
            <person name="Frisvad J.C."/>
            <person name="Larsen T.O."/>
            <person name="Kjaerboelling I."/>
            <person name="Rothschild-Mancinelli K."/>
            <person name="Lyhne E.K."/>
            <person name="Kogle M.E."/>
            <person name="Barry K."/>
            <person name="Clum A."/>
            <person name="Na H."/>
            <person name="Ledsgaard L."/>
            <person name="Lin J."/>
            <person name="Lipzen A."/>
            <person name="Kuo A."/>
            <person name="Riley R."/>
            <person name="Mondo S."/>
            <person name="Labutti K."/>
            <person name="Haridas S."/>
            <person name="Pangalinan J."/>
            <person name="Salamov A.A."/>
            <person name="Simmons B.A."/>
            <person name="Magnuson J.K."/>
            <person name="Chen J."/>
            <person name="Drula E."/>
            <person name="Henrissat B."/>
            <person name="Wiebenga A."/>
            <person name="Lubbers R.J."/>
            <person name="Gomes A.C."/>
            <person name="Makela M.R."/>
            <person name="Stajich J."/>
            <person name="Grigoriev I.V."/>
            <person name="Mortensen U.H."/>
            <person name="De Vries R.P."/>
            <person name="Baker S.E."/>
            <person name="Andersen M.R."/>
        </authorList>
    </citation>
    <scope>NUCLEOTIDE SEQUENCE [LARGE SCALE GENOMIC DNA]</scope>
    <source>
        <strain evidence="3 4">CBS 209.92</strain>
    </source>
</reference>
<protein>
    <submittedName>
        <fullName evidence="3">Alpha/Beta hydrolase protein</fullName>
    </submittedName>
</protein>
<evidence type="ECO:0000313" key="4">
    <source>
        <dbReference type="Proteomes" id="UP001610563"/>
    </source>
</evidence>